<dbReference type="Proteomes" id="UP000036932">
    <property type="component" value="Unassembled WGS sequence"/>
</dbReference>
<dbReference type="Gene3D" id="3.10.350.10">
    <property type="entry name" value="LysM domain"/>
    <property type="match status" value="1"/>
</dbReference>
<evidence type="ECO:0000256" key="1">
    <source>
        <dbReference type="SAM" id="Phobius"/>
    </source>
</evidence>
<dbReference type="EMBL" id="LIUT01000001">
    <property type="protein sequence ID" value="KOR88926.1"/>
    <property type="molecule type" value="Genomic_DNA"/>
</dbReference>
<feature type="transmembrane region" description="Helical" evidence="1">
    <location>
        <begin position="38"/>
        <end position="60"/>
    </location>
</feature>
<proteinExistence type="predicted"/>
<feature type="domain" description="LysM" evidence="2">
    <location>
        <begin position="71"/>
        <end position="121"/>
    </location>
</feature>
<organism evidence="3 4">
    <name type="scientific">Paenibacillus solani</name>
    <dbReference type="NCBI Taxonomy" id="1705565"/>
    <lineage>
        <taxon>Bacteria</taxon>
        <taxon>Bacillati</taxon>
        <taxon>Bacillota</taxon>
        <taxon>Bacilli</taxon>
        <taxon>Bacillales</taxon>
        <taxon>Paenibacillaceae</taxon>
        <taxon>Paenibacillus</taxon>
    </lineage>
</organism>
<reference evidence="4" key="1">
    <citation type="submission" date="2015-08" db="EMBL/GenBank/DDBJ databases">
        <title>Genome sequencing project for genomic taxonomy and phylogenomics of Bacillus-like bacteria.</title>
        <authorList>
            <person name="Liu B."/>
            <person name="Wang J."/>
            <person name="Zhu Y."/>
            <person name="Liu G."/>
            <person name="Chen Q."/>
            <person name="Chen Z."/>
            <person name="Lan J."/>
            <person name="Che J."/>
            <person name="Ge C."/>
            <person name="Shi H."/>
            <person name="Pan Z."/>
            <person name="Liu X."/>
        </authorList>
    </citation>
    <scope>NUCLEOTIDE SEQUENCE [LARGE SCALE GENOMIC DNA]</scope>
    <source>
        <strain evidence="4">FJAT-22460</strain>
    </source>
</reference>
<dbReference type="InterPro" id="IPR036779">
    <property type="entry name" value="LysM_dom_sf"/>
</dbReference>
<keyword evidence="1" id="KW-1133">Transmembrane helix</keyword>
<dbReference type="RefSeq" id="WP_053493825.1">
    <property type="nucleotide sequence ID" value="NZ_LIUT01000001.1"/>
</dbReference>
<dbReference type="CDD" id="cd00118">
    <property type="entry name" value="LysM"/>
    <property type="match status" value="1"/>
</dbReference>
<dbReference type="AlphaFoldDB" id="A0A0M1P374"/>
<dbReference type="SUPFAM" id="SSF54106">
    <property type="entry name" value="LysM domain"/>
    <property type="match status" value="1"/>
</dbReference>
<accession>A0A0M1P374</accession>
<keyword evidence="1" id="KW-0472">Membrane</keyword>
<evidence type="ECO:0000259" key="2">
    <source>
        <dbReference type="SMART" id="SM00257"/>
    </source>
</evidence>
<dbReference type="InterPro" id="IPR018392">
    <property type="entry name" value="LysM"/>
</dbReference>
<dbReference type="Pfam" id="PF01476">
    <property type="entry name" value="LysM"/>
    <property type="match status" value="1"/>
</dbReference>
<dbReference type="OrthoDB" id="9801998at2"/>
<name>A0A0M1P374_9BACL</name>
<sequence length="123" mass="13717">MLRYSTYRSIYENAPALAEKPTRTAINSLKSAISSIPFFRLVIILFIAASFCTGAFSVFAGGMDKPTGEKQVIVQYGDSLWRIASLHKPEDMDTRVYMDSIRRINGLRGPDIQAGEVLSLPVW</sequence>
<evidence type="ECO:0000313" key="3">
    <source>
        <dbReference type="EMBL" id="KOR88926.1"/>
    </source>
</evidence>
<evidence type="ECO:0000313" key="4">
    <source>
        <dbReference type="Proteomes" id="UP000036932"/>
    </source>
</evidence>
<keyword evidence="4" id="KW-1185">Reference proteome</keyword>
<dbReference type="SMART" id="SM00257">
    <property type="entry name" value="LysM"/>
    <property type="match status" value="1"/>
</dbReference>
<gene>
    <name evidence="3" type="ORF">AM231_06945</name>
</gene>
<protein>
    <submittedName>
        <fullName evidence="3">Peptidoglycan-binding protein</fullName>
    </submittedName>
</protein>
<comment type="caution">
    <text evidence="3">The sequence shown here is derived from an EMBL/GenBank/DDBJ whole genome shotgun (WGS) entry which is preliminary data.</text>
</comment>
<keyword evidence="1" id="KW-0812">Transmembrane</keyword>
<dbReference type="PATRIC" id="fig|1705565.3.peg.3304"/>